<dbReference type="KEGG" id="scad:DN051_44180"/>
<dbReference type="Proteomes" id="UP000249616">
    <property type="component" value="Plasmid unnamed1"/>
</dbReference>
<evidence type="ECO:0000259" key="1">
    <source>
        <dbReference type="Pfam" id="PF01738"/>
    </source>
</evidence>
<dbReference type="AlphaFoldDB" id="A0A2Z4JEI7"/>
<reference evidence="3" key="1">
    <citation type="submission" date="2018-06" db="EMBL/GenBank/DDBJ databases">
        <authorList>
            <person name="Li K."/>
        </authorList>
    </citation>
    <scope>NUCLEOTIDE SEQUENCE [LARGE SCALE GENOMIC DNA]</scope>
    <source>
        <strain evidence="3">ZFG47</strain>
        <plasmid evidence="3">unnamed1</plasmid>
    </source>
</reference>
<proteinExistence type="predicted"/>
<organism evidence="2 3">
    <name type="scientific">Streptomyces cadmiisoli</name>
    <dbReference type="NCBI Taxonomy" id="2184053"/>
    <lineage>
        <taxon>Bacteria</taxon>
        <taxon>Bacillati</taxon>
        <taxon>Actinomycetota</taxon>
        <taxon>Actinomycetes</taxon>
        <taxon>Kitasatosporales</taxon>
        <taxon>Streptomycetaceae</taxon>
        <taxon>Streptomyces</taxon>
        <taxon>Streptomyces aurantiacus group</taxon>
    </lineage>
</organism>
<dbReference type="Pfam" id="PF01738">
    <property type="entry name" value="DLH"/>
    <property type="match status" value="1"/>
</dbReference>
<dbReference type="GO" id="GO:0016787">
    <property type="term" value="F:hydrolase activity"/>
    <property type="evidence" value="ECO:0007669"/>
    <property type="project" value="UniProtKB-KW"/>
</dbReference>
<dbReference type="InterPro" id="IPR051411">
    <property type="entry name" value="Polyketide_trans_af380"/>
</dbReference>
<feature type="domain" description="Dienelactone hydrolase" evidence="1">
    <location>
        <begin position="25"/>
        <end position="130"/>
    </location>
</feature>
<gene>
    <name evidence="2" type="ORF">DN051_44180</name>
</gene>
<sequence>METITFPNGPITMAGNLYLPDGFAPDTRHAAIVVVHPGGGVKEQAAGLYASKLAEQGFVALAFDASFQGDSGGEPHHLEDPYARVEDVRAAVDYIQSLDYVDPERIGTLGVCAGGGYSVNAAMTDYRIKALTTVSAVNIGTSFRRGWYGTDSDAAAVPTLRALAEQRTAEATKGADPAYLPYVPPEPDENTPRDLAEAGDYYLTPRAQHPNAKNKFLFTKSVSRIFTFDAFHMVEDLLTQPILIVAGSEAGSLWMSTELHGRVRSPKQLQVVEGGRHMSFYDVPEYVDRAIAQAAPFFREHLTGEPADND</sequence>
<evidence type="ECO:0000313" key="3">
    <source>
        <dbReference type="Proteomes" id="UP000249616"/>
    </source>
</evidence>
<keyword evidence="3" id="KW-1185">Reference proteome</keyword>
<name>A0A2Z4JEI7_9ACTN</name>
<keyword evidence="2" id="KW-0614">Plasmid</keyword>
<dbReference type="PANTHER" id="PTHR47751:SF1">
    <property type="entry name" value="SUPERFAMILY HYDROLASE, PUTATIVE (AFU_ORTHOLOGUE AFUA_2G16580)-RELATED"/>
    <property type="match status" value="1"/>
</dbReference>
<evidence type="ECO:0000313" key="2">
    <source>
        <dbReference type="EMBL" id="AWW43525.1"/>
    </source>
</evidence>
<dbReference type="PANTHER" id="PTHR47751">
    <property type="entry name" value="SUPERFAMILY HYDROLASE, PUTATIVE (AFU_ORTHOLOGUE AFUA_2G16580)-RELATED"/>
    <property type="match status" value="1"/>
</dbReference>
<dbReference type="InterPro" id="IPR002925">
    <property type="entry name" value="Dienelactn_hydro"/>
</dbReference>
<accession>A0A2Z4JEI7</accession>
<dbReference type="RefSeq" id="WP_053763407.1">
    <property type="nucleotide sequence ID" value="NZ_CP030074.1"/>
</dbReference>
<dbReference type="Gene3D" id="1.10.10.800">
    <property type="match status" value="1"/>
</dbReference>
<dbReference type="EMBL" id="CP030074">
    <property type="protein sequence ID" value="AWW43525.1"/>
    <property type="molecule type" value="Genomic_DNA"/>
</dbReference>
<dbReference type="Gene3D" id="3.40.50.1820">
    <property type="entry name" value="alpha/beta hydrolase"/>
    <property type="match status" value="1"/>
</dbReference>
<dbReference type="SUPFAM" id="SSF53474">
    <property type="entry name" value="alpha/beta-Hydrolases"/>
    <property type="match status" value="1"/>
</dbReference>
<dbReference type="InterPro" id="IPR029058">
    <property type="entry name" value="AB_hydrolase_fold"/>
</dbReference>
<keyword evidence="2" id="KW-0378">Hydrolase</keyword>
<geneLocation type="plasmid" evidence="2 3">
    <name>unnamed1</name>
</geneLocation>
<protein>
    <submittedName>
        <fullName evidence="2">Alpha/beta hydrolase</fullName>
    </submittedName>
</protein>